<feature type="coiled-coil region" evidence="1">
    <location>
        <begin position="314"/>
        <end position="341"/>
    </location>
</feature>
<evidence type="ECO:0000256" key="1">
    <source>
        <dbReference type="SAM" id="Coils"/>
    </source>
</evidence>
<dbReference type="Pfam" id="PF13476">
    <property type="entry name" value="AAA_23"/>
    <property type="match status" value="1"/>
</dbReference>
<accession>A0ABU6D2G1</accession>
<gene>
    <name evidence="3" type="ORF">VSS37_19810</name>
</gene>
<reference evidence="4" key="1">
    <citation type="submission" date="2023-07" db="EMBL/GenBank/DDBJ databases">
        <title>The carbon used by Thiothrix.</title>
        <authorList>
            <person name="Chen L."/>
        </authorList>
    </citation>
    <scope>NUCLEOTIDE SEQUENCE [LARGE SCALE GENOMIC DNA]</scope>
</reference>
<dbReference type="RefSeq" id="WP_324698009.1">
    <property type="nucleotide sequence ID" value="NZ_JAYMYJ010000152.1"/>
</dbReference>
<evidence type="ECO:0000259" key="2">
    <source>
        <dbReference type="Pfam" id="PF13476"/>
    </source>
</evidence>
<name>A0ABU6D2G1_9GAMM</name>
<dbReference type="InterPro" id="IPR038729">
    <property type="entry name" value="Rad50/SbcC_AAA"/>
</dbReference>
<proteinExistence type="predicted"/>
<protein>
    <submittedName>
        <fullName evidence="3">AAA family ATPase</fullName>
    </submittedName>
</protein>
<keyword evidence="4" id="KW-1185">Reference proteome</keyword>
<dbReference type="InterPro" id="IPR027417">
    <property type="entry name" value="P-loop_NTPase"/>
</dbReference>
<keyword evidence="1" id="KW-0175">Coiled coil</keyword>
<dbReference type="PANTHER" id="PTHR32182:SF22">
    <property type="entry name" value="ATP-DEPENDENT ENDONUCLEASE, OLD FAMILY-RELATED"/>
    <property type="match status" value="1"/>
</dbReference>
<dbReference type="Proteomes" id="UP001308005">
    <property type="component" value="Unassembled WGS sequence"/>
</dbReference>
<feature type="coiled-coil region" evidence="1">
    <location>
        <begin position="397"/>
        <end position="441"/>
    </location>
</feature>
<comment type="caution">
    <text evidence="3">The sequence shown here is derived from an EMBL/GenBank/DDBJ whole genome shotgun (WGS) entry which is preliminary data.</text>
</comment>
<dbReference type="EMBL" id="JAYMYJ010000152">
    <property type="protein sequence ID" value="MEB4593233.1"/>
    <property type="molecule type" value="Genomic_DNA"/>
</dbReference>
<feature type="domain" description="Rad50/SbcC-type AAA" evidence="2">
    <location>
        <begin position="16"/>
        <end position="252"/>
    </location>
</feature>
<dbReference type="Gene3D" id="3.40.50.300">
    <property type="entry name" value="P-loop containing nucleotide triphosphate hydrolases"/>
    <property type="match status" value="2"/>
</dbReference>
<evidence type="ECO:0000313" key="4">
    <source>
        <dbReference type="Proteomes" id="UP001308005"/>
    </source>
</evidence>
<organism evidence="3 4">
    <name type="scientific">Candidatus Thiothrix phosphatis</name>
    <dbReference type="NCBI Taxonomy" id="3112415"/>
    <lineage>
        <taxon>Bacteria</taxon>
        <taxon>Pseudomonadati</taxon>
        <taxon>Pseudomonadota</taxon>
        <taxon>Gammaproteobacteria</taxon>
        <taxon>Thiotrichales</taxon>
        <taxon>Thiotrichaceae</taxon>
        <taxon>Thiothrix</taxon>
    </lineage>
</organism>
<evidence type="ECO:0000313" key="3">
    <source>
        <dbReference type="EMBL" id="MEB4593233.1"/>
    </source>
</evidence>
<dbReference type="SUPFAM" id="SSF52540">
    <property type="entry name" value="P-loop containing nucleoside triphosphate hydrolases"/>
    <property type="match status" value="1"/>
</dbReference>
<dbReference type="PANTHER" id="PTHR32182">
    <property type="entry name" value="DNA REPLICATION AND REPAIR PROTEIN RECF"/>
    <property type="match status" value="1"/>
</dbReference>
<sequence>MTIGALEKITIGHLRGSVKPFTLSFERKKKLTIIYGENGTGKSTICDAFDFLGNGMVGSLNNRGLGNTEKYWPSAGKGKADVHVQLETSSGSCTATFSRSNVIASPQENRPNVRVLRRKQILELIEATDGKRYDAIKHFIDVTAIESAEKTLSDLIRDTDRYQNDYAALVRENRDEIGRHWESAGRPIEGALAWAKTESTQDIAHIEDEAKILDDLQKAYRRLTDFSDEFQQHLANHTKAKTAALAAQEAFSQQQSKAAQDAADIVEILKVAQNYFRKTPNPSVCPLCGSDEKVGGLAERINEKLTFHNELGKLNQLQDSKTKAARALEQAESRVKESREKSATHKTGFAQQVEKIQSLPGIQLPAHPIPDEPESWPAWLEEHNDLLAGWKSAESSRREFRNRRIALEKALENLKDNEQKQKELSDLLPKLNQALDIAREERHTFTDNILSQISTEVGRLYEAVHCGEGLDKISLTLDPNKRASLELGANFNAEEVPPQAYFSESHLDTLGLCVFLALAGMNKPEDTILVLDDVLASVDERHADRLILMLYEESKRFGHCIISTHYKPWRHKYRWGWLANGQCQFIELSGWNSSRGVMLSNSVTDITRLRMLLDEHAPDPQLVCAKAGVILKAVLDFLTQLYESSLPRHSRGYTLGDLLPAIDKKLRPALKIERLTIDADGNRCYQSVPLQPYFDELHKIMQVRNIFGCHFNQLSSDLLDADALRFGEQVYELAEHLLDQEVGWPRSAKSGEYWSTTGGSRRLYPLRKPG</sequence>